<evidence type="ECO:0000256" key="3">
    <source>
        <dbReference type="ARBA" id="ARBA00022475"/>
    </source>
</evidence>
<feature type="transmembrane region" description="Helical" evidence="7">
    <location>
        <begin position="383"/>
        <end position="407"/>
    </location>
</feature>
<comment type="caution">
    <text evidence="9">The sequence shown here is derived from an EMBL/GenBank/DDBJ whole genome shotgun (WGS) entry which is preliminary data.</text>
</comment>
<dbReference type="Pfam" id="PF07690">
    <property type="entry name" value="MFS_1"/>
    <property type="match status" value="1"/>
</dbReference>
<dbReference type="EMBL" id="BMXK01000001">
    <property type="protein sequence ID" value="GHD00112.1"/>
    <property type="molecule type" value="Genomic_DNA"/>
</dbReference>
<feature type="transmembrane region" description="Helical" evidence="7">
    <location>
        <begin position="251"/>
        <end position="269"/>
    </location>
</feature>
<feature type="transmembrane region" description="Helical" evidence="7">
    <location>
        <begin position="289"/>
        <end position="307"/>
    </location>
</feature>
<dbReference type="CDD" id="cd17369">
    <property type="entry name" value="MFS_ShiA_like"/>
    <property type="match status" value="1"/>
</dbReference>
<feature type="transmembrane region" description="Helical" evidence="7">
    <location>
        <begin position="97"/>
        <end position="117"/>
    </location>
</feature>
<feature type="transmembrane region" description="Helical" evidence="7">
    <location>
        <begin position="319"/>
        <end position="338"/>
    </location>
</feature>
<dbReference type="Gene3D" id="1.20.1250.20">
    <property type="entry name" value="MFS general substrate transporter like domains"/>
    <property type="match status" value="1"/>
</dbReference>
<gene>
    <name evidence="9" type="primary">shiA</name>
    <name evidence="9" type="ORF">GCM10008096_03000</name>
</gene>
<reference evidence="10" key="1">
    <citation type="journal article" date="2019" name="Int. J. Syst. Evol. Microbiol.">
        <title>The Global Catalogue of Microorganisms (GCM) 10K type strain sequencing project: providing services to taxonomists for standard genome sequencing and annotation.</title>
        <authorList>
            <consortium name="The Broad Institute Genomics Platform"/>
            <consortium name="The Broad Institute Genome Sequencing Center for Infectious Disease"/>
            <person name="Wu L."/>
            <person name="Ma J."/>
        </authorList>
    </citation>
    <scope>NUCLEOTIDE SEQUENCE [LARGE SCALE GENOMIC DNA]</scope>
    <source>
        <strain evidence="10">KCTC 19466</strain>
    </source>
</reference>
<feature type="domain" description="Major facilitator superfamily (MFS) profile" evidence="8">
    <location>
        <begin position="24"/>
        <end position="436"/>
    </location>
</feature>
<evidence type="ECO:0000313" key="10">
    <source>
        <dbReference type="Proteomes" id="UP000642819"/>
    </source>
</evidence>
<dbReference type="InterPro" id="IPR011701">
    <property type="entry name" value="MFS"/>
</dbReference>
<keyword evidence="4 7" id="KW-0812">Transmembrane</keyword>
<dbReference type="Proteomes" id="UP000642819">
    <property type="component" value="Unassembled WGS sequence"/>
</dbReference>
<keyword evidence="10" id="KW-1185">Reference proteome</keyword>
<proteinExistence type="predicted"/>
<evidence type="ECO:0000256" key="6">
    <source>
        <dbReference type="ARBA" id="ARBA00023136"/>
    </source>
</evidence>
<evidence type="ECO:0000256" key="5">
    <source>
        <dbReference type="ARBA" id="ARBA00022989"/>
    </source>
</evidence>
<dbReference type="PROSITE" id="PS50850">
    <property type="entry name" value="MFS"/>
    <property type="match status" value="1"/>
</dbReference>
<evidence type="ECO:0000256" key="1">
    <source>
        <dbReference type="ARBA" id="ARBA00004651"/>
    </source>
</evidence>
<dbReference type="SUPFAM" id="SSF103473">
    <property type="entry name" value="MFS general substrate transporter"/>
    <property type="match status" value="1"/>
</dbReference>
<comment type="subcellular location">
    <subcellularLocation>
        <location evidence="1">Cell membrane</location>
        <topology evidence="1">Multi-pass membrane protein</topology>
    </subcellularLocation>
</comment>
<keyword evidence="5 7" id="KW-1133">Transmembrane helix</keyword>
<accession>A0ABQ3GB48</accession>
<name>A0ABQ3GB48_9MICC</name>
<evidence type="ECO:0000256" key="4">
    <source>
        <dbReference type="ARBA" id="ARBA00022692"/>
    </source>
</evidence>
<keyword evidence="3" id="KW-1003">Cell membrane</keyword>
<feature type="transmembrane region" description="Helical" evidence="7">
    <location>
        <begin position="62"/>
        <end position="85"/>
    </location>
</feature>
<evidence type="ECO:0000313" key="9">
    <source>
        <dbReference type="EMBL" id="GHD00112.1"/>
    </source>
</evidence>
<organism evidence="9 10">
    <name type="scientific">Zhihengliuella salsuginis</name>
    <dbReference type="NCBI Taxonomy" id="578222"/>
    <lineage>
        <taxon>Bacteria</taxon>
        <taxon>Bacillati</taxon>
        <taxon>Actinomycetota</taxon>
        <taxon>Actinomycetes</taxon>
        <taxon>Micrococcales</taxon>
        <taxon>Micrococcaceae</taxon>
        <taxon>Zhihengliuella</taxon>
    </lineage>
</organism>
<sequence length="467" mass="49438">MAGTEEQPVKKATHHSERANQRRVAMATLVGTTVEWYDYFIYAMAAGLVFSGAFFEPVGEELGLLIAFASVGISFLFRPLGAFLAGHYGDKIGRRAMLVLTLVVMGGATTAVGLLPTYADAGIIAPIILLLLRILQGLSAGGEWGGAVLMAVEHAPKGRRGRAGSFPQLGAPLGLVLASAMMALMSGVIAPGDAFVEWGWRIPFLFSFVLIILGYIIRRAVDESPVFQEIAEHKQQSSVPVVELFRKHAPLVVVAALVFAACNAAGYMATGGFIQSYAVTEVGLDRTDVLNAVTYGAVIWAIATYLTAIASDKFGRVRVYQLGHLVLGVAIFPLFWLLNTGDIAMFYVGLTFFAIGLGGTYGAQAALYSEMFPASIRFSGVSISYAIGSIVGGAFAPTIAVFLVQQTGTTNSVGAYLLALTVISLIAVSLIRDRSGINLSISNEAEQAIGALVTDKRQIPAAVEEKA</sequence>
<keyword evidence="6 7" id="KW-0472">Membrane</keyword>
<feature type="transmembrane region" description="Helical" evidence="7">
    <location>
        <begin position="344"/>
        <end position="363"/>
    </location>
</feature>
<dbReference type="PANTHER" id="PTHR43045:SF1">
    <property type="entry name" value="SHIKIMATE TRANSPORTER"/>
    <property type="match status" value="1"/>
</dbReference>
<feature type="transmembrane region" description="Helical" evidence="7">
    <location>
        <begin position="123"/>
        <end position="152"/>
    </location>
</feature>
<dbReference type="PANTHER" id="PTHR43045">
    <property type="entry name" value="SHIKIMATE TRANSPORTER"/>
    <property type="match status" value="1"/>
</dbReference>
<dbReference type="InterPro" id="IPR020846">
    <property type="entry name" value="MFS_dom"/>
</dbReference>
<feature type="transmembrane region" description="Helical" evidence="7">
    <location>
        <begin position="413"/>
        <end position="431"/>
    </location>
</feature>
<keyword evidence="2" id="KW-0813">Transport</keyword>
<feature type="transmembrane region" description="Helical" evidence="7">
    <location>
        <begin position="173"/>
        <end position="192"/>
    </location>
</feature>
<protein>
    <submittedName>
        <fullName evidence="9">MFS transporter</fullName>
    </submittedName>
</protein>
<dbReference type="InterPro" id="IPR036259">
    <property type="entry name" value="MFS_trans_sf"/>
</dbReference>
<evidence type="ECO:0000256" key="7">
    <source>
        <dbReference type="SAM" id="Phobius"/>
    </source>
</evidence>
<feature type="transmembrane region" description="Helical" evidence="7">
    <location>
        <begin position="36"/>
        <end position="56"/>
    </location>
</feature>
<evidence type="ECO:0000259" key="8">
    <source>
        <dbReference type="PROSITE" id="PS50850"/>
    </source>
</evidence>
<evidence type="ECO:0000256" key="2">
    <source>
        <dbReference type="ARBA" id="ARBA00022448"/>
    </source>
</evidence>
<feature type="transmembrane region" description="Helical" evidence="7">
    <location>
        <begin position="198"/>
        <end position="217"/>
    </location>
</feature>